<evidence type="ECO:0000256" key="2">
    <source>
        <dbReference type="ARBA" id="ARBA00006434"/>
    </source>
</evidence>
<gene>
    <name evidence="15" type="ORF">LOTGIDRAFT_108629</name>
</gene>
<organism evidence="15 16">
    <name type="scientific">Lottia gigantea</name>
    <name type="common">Giant owl limpet</name>
    <dbReference type="NCBI Taxonomy" id="225164"/>
    <lineage>
        <taxon>Eukaryota</taxon>
        <taxon>Metazoa</taxon>
        <taxon>Spiralia</taxon>
        <taxon>Lophotrochozoa</taxon>
        <taxon>Mollusca</taxon>
        <taxon>Gastropoda</taxon>
        <taxon>Patellogastropoda</taxon>
        <taxon>Lottioidea</taxon>
        <taxon>Lottiidae</taxon>
        <taxon>Lottia</taxon>
    </lineage>
</organism>
<dbReference type="Proteomes" id="UP000030746">
    <property type="component" value="Unassembled WGS sequence"/>
</dbReference>
<name>V3ZNY6_LOTGI</name>
<evidence type="ECO:0000256" key="12">
    <source>
        <dbReference type="ARBA" id="ARBA00023201"/>
    </source>
</evidence>
<accession>V3ZNY6</accession>
<dbReference type="InterPro" id="IPR038377">
    <property type="entry name" value="Na/Glc_symporter_sf"/>
</dbReference>
<feature type="transmembrane region" description="Helical" evidence="14">
    <location>
        <begin position="366"/>
        <end position="387"/>
    </location>
</feature>
<dbReference type="CDD" id="cd11474">
    <property type="entry name" value="SLC5sbd_CHT"/>
    <property type="match status" value="1"/>
</dbReference>
<dbReference type="RefSeq" id="XP_009065321.1">
    <property type="nucleotide sequence ID" value="XM_009067073.1"/>
</dbReference>
<keyword evidence="10 14" id="KW-0472">Membrane</keyword>
<proteinExistence type="inferred from homology"/>
<dbReference type="KEGG" id="lgi:LOTGIDRAFT_108629"/>
<dbReference type="OrthoDB" id="546820at2759"/>
<evidence type="ECO:0000256" key="1">
    <source>
        <dbReference type="ARBA" id="ARBA00004141"/>
    </source>
</evidence>
<dbReference type="FunFam" id="1.20.1730.10:FF:000008">
    <property type="entry name" value="High affinity choline transporter 1"/>
    <property type="match status" value="1"/>
</dbReference>
<feature type="transmembrane region" description="Helical" evidence="14">
    <location>
        <begin position="188"/>
        <end position="208"/>
    </location>
</feature>
<evidence type="ECO:0000313" key="16">
    <source>
        <dbReference type="Proteomes" id="UP000030746"/>
    </source>
</evidence>
<feature type="transmembrane region" description="Helical" evidence="14">
    <location>
        <begin position="47"/>
        <end position="65"/>
    </location>
</feature>
<evidence type="ECO:0000256" key="8">
    <source>
        <dbReference type="ARBA" id="ARBA00023053"/>
    </source>
</evidence>
<dbReference type="CTD" id="20230380"/>
<keyword evidence="16" id="KW-1185">Reference proteome</keyword>
<dbReference type="Pfam" id="PF00474">
    <property type="entry name" value="SSF"/>
    <property type="match status" value="1"/>
</dbReference>
<keyword evidence="9" id="KW-0406">Ion transport</keyword>
<feature type="transmembrane region" description="Helical" evidence="14">
    <location>
        <begin position="470"/>
        <end position="489"/>
    </location>
</feature>
<keyword evidence="3" id="KW-0813">Transport</keyword>
<dbReference type="Gene3D" id="1.20.1730.10">
    <property type="entry name" value="Sodium/glucose cotransporter"/>
    <property type="match status" value="1"/>
</dbReference>
<evidence type="ECO:0000256" key="14">
    <source>
        <dbReference type="SAM" id="Phobius"/>
    </source>
</evidence>
<dbReference type="EMBL" id="KB203566">
    <property type="protein sequence ID" value="ESO84200.1"/>
    <property type="molecule type" value="Genomic_DNA"/>
</dbReference>
<keyword evidence="6" id="KW-0530">Neurotransmitter biosynthesis</keyword>
<comment type="similarity">
    <text evidence="2 13">Belongs to the sodium:solute symporter (SSF) (TC 2.A.21) family.</text>
</comment>
<dbReference type="AlphaFoldDB" id="V3ZNY6"/>
<dbReference type="HOGENOM" id="CLU_018808_10_0_1"/>
<feature type="transmembrane region" description="Helical" evidence="14">
    <location>
        <begin position="77"/>
        <end position="100"/>
    </location>
</feature>
<keyword evidence="8" id="KW-0915">Sodium</keyword>
<feature type="transmembrane region" description="Helical" evidence="14">
    <location>
        <begin position="121"/>
        <end position="139"/>
    </location>
</feature>
<feature type="transmembrane region" description="Helical" evidence="14">
    <location>
        <begin position="321"/>
        <end position="345"/>
    </location>
</feature>
<feature type="transmembrane region" description="Helical" evidence="14">
    <location>
        <begin position="393"/>
        <end position="417"/>
    </location>
</feature>
<evidence type="ECO:0000256" key="9">
    <source>
        <dbReference type="ARBA" id="ARBA00023065"/>
    </source>
</evidence>
<feature type="transmembrane region" description="Helical" evidence="14">
    <location>
        <begin position="159"/>
        <end position="181"/>
    </location>
</feature>
<keyword evidence="4 14" id="KW-0812">Transmembrane</keyword>
<evidence type="ECO:0000256" key="5">
    <source>
        <dbReference type="ARBA" id="ARBA00022847"/>
    </source>
</evidence>
<dbReference type="PANTHER" id="PTHR45897:SF4">
    <property type="entry name" value="HIGH-AFFINITY CHOLINE TRANSPORTER 1"/>
    <property type="match status" value="1"/>
</dbReference>
<dbReference type="GO" id="GO:0008292">
    <property type="term" value="P:acetylcholine biosynthetic process"/>
    <property type="evidence" value="ECO:0007669"/>
    <property type="project" value="TreeGrafter"/>
</dbReference>
<protein>
    <submittedName>
        <fullName evidence="15">Uncharacterized protein</fullName>
    </submittedName>
</protein>
<evidence type="ECO:0000256" key="6">
    <source>
        <dbReference type="ARBA" id="ARBA00022979"/>
    </source>
</evidence>
<feature type="transmembrane region" description="Helical" evidence="14">
    <location>
        <begin position="228"/>
        <end position="248"/>
    </location>
</feature>
<dbReference type="GO" id="GO:0005307">
    <property type="term" value="F:choline:sodium symporter activity"/>
    <property type="evidence" value="ECO:0007669"/>
    <property type="project" value="TreeGrafter"/>
</dbReference>
<dbReference type="InterPro" id="IPR001734">
    <property type="entry name" value="Na/solute_symporter"/>
</dbReference>
<feature type="transmembrane region" description="Helical" evidence="14">
    <location>
        <begin position="260"/>
        <end position="289"/>
    </location>
</feature>
<evidence type="ECO:0000256" key="7">
    <source>
        <dbReference type="ARBA" id="ARBA00022989"/>
    </source>
</evidence>
<dbReference type="OMA" id="WAGRKTN"/>
<comment type="subcellular location">
    <subcellularLocation>
        <location evidence="1">Membrane</location>
        <topology evidence="1">Multi-pass membrane protein</topology>
    </subcellularLocation>
</comment>
<keyword evidence="12" id="KW-0739">Sodium transport</keyword>
<evidence type="ECO:0000313" key="15">
    <source>
        <dbReference type="EMBL" id="ESO84200.1"/>
    </source>
</evidence>
<dbReference type="GO" id="GO:0005886">
    <property type="term" value="C:plasma membrane"/>
    <property type="evidence" value="ECO:0007669"/>
    <property type="project" value="TreeGrafter"/>
</dbReference>
<dbReference type="PANTHER" id="PTHR45897">
    <property type="entry name" value="HIGH-AFFINITY CHOLINE TRANSPORTER 1"/>
    <property type="match status" value="1"/>
</dbReference>
<feature type="transmembrane region" description="Helical" evidence="14">
    <location>
        <begin position="6"/>
        <end position="27"/>
    </location>
</feature>
<keyword evidence="5" id="KW-0769">Symport</keyword>
<evidence type="ECO:0000256" key="10">
    <source>
        <dbReference type="ARBA" id="ARBA00023136"/>
    </source>
</evidence>
<dbReference type="PROSITE" id="PS50283">
    <property type="entry name" value="NA_SOLUT_SYMP_3"/>
    <property type="match status" value="1"/>
</dbReference>
<sequence length="546" mass="59854">MAVSIGGVISLVVFYLLILAFGIWAAWRNKRGKKADSEDTMLAGRSIGLFVGVFTMTATWVGGGYINGSAEIVADYGLWWCQAPVGYTIALCLGGLFFASELRTKEYATMLDPYQRKYGEVMAAILFIPALLGETFWSAAILNALGGSLSVILELDSKIAVIVSAAVALLYTLVGGLYSVAYTDVLQLICMFLGLWLSVPFALTHDAVESISINVTSVWIEPVEASQSGIYIDGFLLLIFGGIPWQVYFQRVLSARTVNIARGLSFAGALGCCIMVIPAILIGAAGAAADWNKTDYPYPETVETNYNIILPLVLRYLCPEWVGIIALGAVSAAVMSSTDSSFLSASSMFARNVFGDLFTKFPREAVILWVMRGAQVVIAVTAAALAIEIQSVYYLFYLCSDLVYVILFPQLTLVIYFQYSNTYGSIMGFILGFVFRILGGEPTLGLQPVLEYPWYDPEAGQLFPFKTLSMLISLVTIMLVSLFTHCLFVKCDLSRKFDIFKCFEENGDFSYTFPEGKDNPVFDGGSKNSIVEKYELKPEKIPDTDN</sequence>
<keyword evidence="11" id="KW-0325">Glycoprotein</keyword>
<dbReference type="GeneID" id="20230380"/>
<reference evidence="15 16" key="1">
    <citation type="journal article" date="2013" name="Nature">
        <title>Insights into bilaterian evolution from three spiralian genomes.</title>
        <authorList>
            <person name="Simakov O."/>
            <person name="Marletaz F."/>
            <person name="Cho S.J."/>
            <person name="Edsinger-Gonzales E."/>
            <person name="Havlak P."/>
            <person name="Hellsten U."/>
            <person name="Kuo D.H."/>
            <person name="Larsson T."/>
            <person name="Lv J."/>
            <person name="Arendt D."/>
            <person name="Savage R."/>
            <person name="Osoegawa K."/>
            <person name="de Jong P."/>
            <person name="Grimwood J."/>
            <person name="Chapman J.A."/>
            <person name="Shapiro H."/>
            <person name="Aerts A."/>
            <person name="Otillar R.P."/>
            <person name="Terry A.Y."/>
            <person name="Boore J.L."/>
            <person name="Grigoriev I.V."/>
            <person name="Lindberg D.R."/>
            <person name="Seaver E.C."/>
            <person name="Weisblat D.A."/>
            <person name="Putnam N.H."/>
            <person name="Rokhsar D.S."/>
        </authorList>
    </citation>
    <scope>NUCLEOTIDE SEQUENCE [LARGE SCALE GENOMIC DNA]</scope>
</reference>
<dbReference type="InterPro" id="IPR052244">
    <property type="entry name" value="Choline_transporter"/>
</dbReference>
<keyword evidence="7 14" id="KW-1133">Transmembrane helix</keyword>
<evidence type="ECO:0000256" key="4">
    <source>
        <dbReference type="ARBA" id="ARBA00022692"/>
    </source>
</evidence>
<evidence type="ECO:0000256" key="11">
    <source>
        <dbReference type="ARBA" id="ARBA00023180"/>
    </source>
</evidence>
<feature type="transmembrane region" description="Helical" evidence="14">
    <location>
        <begin position="429"/>
        <end position="450"/>
    </location>
</feature>
<evidence type="ECO:0000256" key="3">
    <source>
        <dbReference type="ARBA" id="ARBA00022448"/>
    </source>
</evidence>
<evidence type="ECO:0000256" key="13">
    <source>
        <dbReference type="RuleBase" id="RU362091"/>
    </source>
</evidence>